<dbReference type="SUPFAM" id="SSF52096">
    <property type="entry name" value="ClpP/crotonase"/>
    <property type="match status" value="1"/>
</dbReference>
<feature type="signal peptide" evidence="1">
    <location>
        <begin position="1"/>
        <end position="26"/>
    </location>
</feature>
<dbReference type="InterPro" id="IPR029045">
    <property type="entry name" value="ClpP/crotonase-like_dom_sf"/>
</dbReference>
<sequence length="238" mass="25917">MATRPPFPIGIAGLLALILIAVPSHAAPLETASEVYEIEEVVELDDGGTTAERFVAQPFGDIAPSRTPLASFGPFHMVAPDRAELIGSVESETPAQFAALLRAFPTLKQIDMIDCPGTGDDEANLALARMVRRHGVMTYVPDGGSVRSGGVELFLAGTQRRAAPTAEFAVHSWRDEDGFEADDFAADDPVHQDYIGFYREMGLSETEARRFYAMTNSAPHDDALYLNSRDLARYVRLD</sequence>
<reference evidence="3" key="1">
    <citation type="submission" date="2018-08" db="EMBL/GenBank/DDBJ databases">
        <authorList>
            <person name="Kim S.-J."/>
            <person name="Jung G.-Y."/>
        </authorList>
    </citation>
    <scope>NUCLEOTIDE SEQUENCE [LARGE SCALE GENOMIC DNA]</scope>
    <source>
        <strain evidence="3">GY_G</strain>
    </source>
</reference>
<keyword evidence="3" id="KW-1185">Reference proteome</keyword>
<name>A0A371BHZ1_9SPHN</name>
<organism evidence="2 3">
    <name type="scientific">Sphingorhabdus pulchriflava</name>
    <dbReference type="NCBI Taxonomy" id="2292257"/>
    <lineage>
        <taxon>Bacteria</taxon>
        <taxon>Pseudomonadati</taxon>
        <taxon>Pseudomonadota</taxon>
        <taxon>Alphaproteobacteria</taxon>
        <taxon>Sphingomonadales</taxon>
        <taxon>Sphingomonadaceae</taxon>
        <taxon>Sphingorhabdus</taxon>
    </lineage>
</organism>
<comment type="caution">
    <text evidence="2">The sequence shown here is derived from an EMBL/GenBank/DDBJ whole genome shotgun (WGS) entry which is preliminary data.</text>
</comment>
<evidence type="ECO:0008006" key="4">
    <source>
        <dbReference type="Google" id="ProtNLM"/>
    </source>
</evidence>
<evidence type="ECO:0000313" key="2">
    <source>
        <dbReference type="EMBL" id="RDV07180.1"/>
    </source>
</evidence>
<dbReference type="RefSeq" id="WP_115548727.1">
    <property type="nucleotide sequence ID" value="NZ_QRGP01000001.1"/>
</dbReference>
<gene>
    <name evidence="2" type="ORF">DXH95_07355</name>
</gene>
<dbReference type="OrthoDB" id="6198264at2"/>
<evidence type="ECO:0000313" key="3">
    <source>
        <dbReference type="Proteomes" id="UP000263833"/>
    </source>
</evidence>
<protein>
    <recommendedName>
        <fullName evidence="4">Alpha/beta hydrolase</fullName>
    </recommendedName>
</protein>
<proteinExistence type="predicted"/>
<dbReference type="EMBL" id="QRGP01000001">
    <property type="protein sequence ID" value="RDV07180.1"/>
    <property type="molecule type" value="Genomic_DNA"/>
</dbReference>
<dbReference type="AlphaFoldDB" id="A0A371BHZ1"/>
<keyword evidence="1" id="KW-0732">Signal</keyword>
<accession>A0A371BHZ1</accession>
<feature type="chain" id="PRO_5016951606" description="Alpha/beta hydrolase" evidence="1">
    <location>
        <begin position="27"/>
        <end position="238"/>
    </location>
</feature>
<evidence type="ECO:0000256" key="1">
    <source>
        <dbReference type="SAM" id="SignalP"/>
    </source>
</evidence>
<dbReference type="Proteomes" id="UP000263833">
    <property type="component" value="Unassembled WGS sequence"/>
</dbReference>